<proteinExistence type="predicted"/>
<dbReference type="Proteomes" id="UP000832034">
    <property type="component" value="Chromosome"/>
</dbReference>
<dbReference type="RefSeq" id="WP_019957672.1">
    <property type="nucleotide sequence ID" value="NZ_CP091512.1"/>
</dbReference>
<keyword evidence="2" id="KW-1185">Reference proteome</keyword>
<dbReference type="EMBL" id="CP091512">
    <property type="protein sequence ID" value="UOO93322.1"/>
    <property type="molecule type" value="Genomic_DNA"/>
</dbReference>
<gene>
    <name evidence="1" type="ORF">LVJ81_04645</name>
</gene>
<reference evidence="1" key="2">
    <citation type="journal article" date="2022" name="Res Sq">
        <title>Evolution of multicellular longitudinally dividing oral cavity symbionts (Neisseriaceae).</title>
        <authorList>
            <person name="Nyongesa S."/>
            <person name="Weber P."/>
            <person name="Bernet E."/>
            <person name="Pullido F."/>
            <person name="Nieckarz M."/>
            <person name="Delaby M."/>
            <person name="Nieves C."/>
            <person name="Viehboeck T."/>
            <person name="Krause N."/>
            <person name="Rivera-Millot A."/>
            <person name="Nakamura A."/>
            <person name="Vischer N."/>
            <person name="VanNieuwenhze M."/>
            <person name="Brun Y."/>
            <person name="Cava F."/>
            <person name="Bulgheresi S."/>
            <person name="Veyrier F."/>
        </authorList>
    </citation>
    <scope>NUCLEOTIDE SEQUENCE</scope>
    <source>
        <strain evidence="1">SAG 1488-6</strain>
    </source>
</reference>
<sequence length="152" mass="17128">MNQMPVAVAARGFREKVQAQIGSLLYCEWSQSEAGHSGIYLGDDSIMHWGVDKKIAVVGLEDFIKTEHEQATLEDTPIYVSCKGKQAIGSLFAVAVAHDKLHANEDLLLHSSHQFTSACYTGNFNNQDHVFAMVKDATKFRLGWDNWRMWRL</sequence>
<evidence type="ECO:0000313" key="1">
    <source>
        <dbReference type="EMBL" id="UOO93322.1"/>
    </source>
</evidence>
<accession>A0ABY4EC49</accession>
<name>A0ABY4EC49_VITST</name>
<reference evidence="1" key="1">
    <citation type="submission" date="2021-12" db="EMBL/GenBank/DDBJ databases">
        <authorList>
            <person name="Veyrier F.J."/>
        </authorList>
    </citation>
    <scope>NUCLEOTIDE SEQUENCE</scope>
    <source>
        <strain evidence="1">SAG 1488-6</strain>
    </source>
</reference>
<protein>
    <submittedName>
        <fullName evidence="1">Uncharacterized protein</fullName>
    </submittedName>
</protein>
<organism evidence="1 2">
    <name type="scientific">Vitreoscilla stercoraria</name>
    <dbReference type="NCBI Taxonomy" id="61"/>
    <lineage>
        <taxon>Bacteria</taxon>
        <taxon>Pseudomonadati</taxon>
        <taxon>Pseudomonadota</taxon>
        <taxon>Betaproteobacteria</taxon>
        <taxon>Neisseriales</taxon>
        <taxon>Neisseriaceae</taxon>
        <taxon>Vitreoscilla</taxon>
    </lineage>
</organism>
<evidence type="ECO:0000313" key="2">
    <source>
        <dbReference type="Proteomes" id="UP000832034"/>
    </source>
</evidence>